<sequence>MKKKLFGSLVVSMSVFLLFSAGIYASETENIENNELNAVPIATFSGPTTVNGGESNSWTVGTTSSYGPHTFYFNPGDGTGQKRLDGIGNGTSRVFSHTYRGTSNVKSYTASARTADQLNISDYVYKSITVRAW</sequence>
<organism evidence="2 3">
    <name type="scientific">Piscibacillus halophilus</name>
    <dbReference type="NCBI Taxonomy" id="571933"/>
    <lineage>
        <taxon>Bacteria</taxon>
        <taxon>Bacillati</taxon>
        <taxon>Bacillota</taxon>
        <taxon>Bacilli</taxon>
        <taxon>Bacillales</taxon>
        <taxon>Bacillaceae</taxon>
        <taxon>Piscibacillus</taxon>
    </lineage>
</organism>
<dbReference type="AlphaFoldDB" id="A0A1H9DMY6"/>
<name>A0A1H9DMY6_9BACI</name>
<dbReference type="InterPro" id="IPR035986">
    <property type="entry name" value="PKD_dom_sf"/>
</dbReference>
<proteinExistence type="predicted"/>
<feature type="chain" id="PRO_5011503234" evidence="1">
    <location>
        <begin position="26"/>
        <end position="133"/>
    </location>
</feature>
<accession>A0A1H9DMY6</accession>
<dbReference type="EMBL" id="FOES01000007">
    <property type="protein sequence ID" value="SEQ14781.1"/>
    <property type="molecule type" value="Genomic_DNA"/>
</dbReference>
<reference evidence="2 3" key="1">
    <citation type="submission" date="2016-10" db="EMBL/GenBank/DDBJ databases">
        <authorList>
            <person name="de Groot N.N."/>
        </authorList>
    </citation>
    <scope>NUCLEOTIDE SEQUENCE [LARGE SCALE GENOMIC DNA]</scope>
    <source>
        <strain evidence="2 3">DSM 21633</strain>
    </source>
</reference>
<dbReference type="SUPFAM" id="SSF49299">
    <property type="entry name" value="PKD domain"/>
    <property type="match status" value="1"/>
</dbReference>
<evidence type="ECO:0000313" key="3">
    <source>
        <dbReference type="Proteomes" id="UP000199427"/>
    </source>
</evidence>
<keyword evidence="1" id="KW-0732">Signal</keyword>
<protein>
    <submittedName>
        <fullName evidence="2">Uncharacterized protein</fullName>
    </submittedName>
</protein>
<evidence type="ECO:0000256" key="1">
    <source>
        <dbReference type="SAM" id="SignalP"/>
    </source>
</evidence>
<gene>
    <name evidence="2" type="ORF">SAMN05216362_10763</name>
</gene>
<dbReference type="OrthoDB" id="2972352at2"/>
<dbReference type="Proteomes" id="UP000199427">
    <property type="component" value="Unassembled WGS sequence"/>
</dbReference>
<dbReference type="RefSeq" id="WP_091773032.1">
    <property type="nucleotide sequence ID" value="NZ_CAESCL010000001.1"/>
</dbReference>
<dbReference type="STRING" id="571933.SAMN05216362_10763"/>
<keyword evidence="3" id="KW-1185">Reference proteome</keyword>
<feature type="signal peptide" evidence="1">
    <location>
        <begin position="1"/>
        <end position="25"/>
    </location>
</feature>
<evidence type="ECO:0000313" key="2">
    <source>
        <dbReference type="EMBL" id="SEQ14781.1"/>
    </source>
</evidence>